<name>A0A8A3PKW2_9HELO</name>
<dbReference type="EMBL" id="CP063409">
    <property type="protein sequence ID" value="QSZ35653.1"/>
    <property type="molecule type" value="Genomic_DNA"/>
</dbReference>
<sequence>MIACLASYRSIFVKQDASAPSARTSPNSGSSAKRFLSLRNFFKTLLPQARSTRARISDQDDETNKYLAQNGKKPSPYDHDGERTESRTHIIPLPQIHVAKDFRALSNPAAGEA</sequence>
<reference evidence="2" key="1">
    <citation type="submission" date="2020-10" db="EMBL/GenBank/DDBJ databases">
        <title>Genome Sequence of Monilinia vaccinii-corymbosi Sheds Light on Mummy Berry Disease Infection of Blueberry and Mating Type.</title>
        <authorList>
            <person name="Yow A.G."/>
            <person name="Zhang Y."/>
            <person name="Bansal K."/>
            <person name="Eacker S.M."/>
            <person name="Sullivan S."/>
            <person name="Liachko I."/>
            <person name="Cubeta M.A."/>
            <person name="Rollins J.A."/>
            <person name="Ashrafi H."/>
        </authorList>
    </citation>
    <scope>NUCLEOTIDE SEQUENCE</scope>
    <source>
        <strain evidence="2">RL-1</strain>
    </source>
</reference>
<feature type="region of interest" description="Disordered" evidence="1">
    <location>
        <begin position="51"/>
        <end position="92"/>
    </location>
</feature>
<gene>
    <name evidence="2" type="ORF">DSL72_008523</name>
</gene>
<proteinExistence type="predicted"/>
<dbReference type="AlphaFoldDB" id="A0A8A3PKW2"/>
<evidence type="ECO:0000313" key="3">
    <source>
        <dbReference type="Proteomes" id="UP000672032"/>
    </source>
</evidence>
<keyword evidence="3" id="KW-1185">Reference proteome</keyword>
<organism evidence="2 3">
    <name type="scientific">Monilinia vaccinii-corymbosi</name>
    <dbReference type="NCBI Taxonomy" id="61207"/>
    <lineage>
        <taxon>Eukaryota</taxon>
        <taxon>Fungi</taxon>
        <taxon>Dikarya</taxon>
        <taxon>Ascomycota</taxon>
        <taxon>Pezizomycotina</taxon>
        <taxon>Leotiomycetes</taxon>
        <taxon>Helotiales</taxon>
        <taxon>Sclerotiniaceae</taxon>
        <taxon>Monilinia</taxon>
    </lineage>
</organism>
<feature type="compositionally biased region" description="Basic and acidic residues" evidence="1">
    <location>
        <begin position="55"/>
        <end position="64"/>
    </location>
</feature>
<feature type="compositionally biased region" description="Basic and acidic residues" evidence="1">
    <location>
        <begin position="75"/>
        <end position="88"/>
    </location>
</feature>
<protein>
    <submittedName>
        <fullName evidence="2">Uncharacterized protein</fullName>
    </submittedName>
</protein>
<accession>A0A8A3PKW2</accession>
<evidence type="ECO:0000313" key="2">
    <source>
        <dbReference type="EMBL" id="QSZ35653.1"/>
    </source>
</evidence>
<dbReference type="Proteomes" id="UP000672032">
    <property type="component" value="Chromosome 5"/>
</dbReference>
<evidence type="ECO:0000256" key="1">
    <source>
        <dbReference type="SAM" id="MobiDB-lite"/>
    </source>
</evidence>